<proteinExistence type="predicted"/>
<sequence>MADQDASEEQPMRSSSMERKRPSDDDEKCERKRRKGAQACLLRDSPVPADGDGPSTSDAPTFGGFHYMSFSDEDYVGAEGVTYDADPLDDLNTISPAQPSVQADDDDASFLRALDELSDCFHGEERQS</sequence>
<accession>A0AAE1U8H0</accession>
<evidence type="ECO:0000313" key="2">
    <source>
        <dbReference type="EMBL" id="KAK4314027.1"/>
    </source>
</evidence>
<dbReference type="EMBL" id="JAWZYT010001247">
    <property type="protein sequence ID" value="KAK4314027.1"/>
    <property type="molecule type" value="Genomic_DNA"/>
</dbReference>
<dbReference type="Proteomes" id="UP001292094">
    <property type="component" value="Unassembled WGS sequence"/>
</dbReference>
<feature type="region of interest" description="Disordered" evidence="1">
    <location>
        <begin position="1"/>
        <end position="63"/>
    </location>
</feature>
<name>A0AAE1U8H0_9EUCA</name>
<organism evidence="2 3">
    <name type="scientific">Petrolisthes manimaculis</name>
    <dbReference type="NCBI Taxonomy" id="1843537"/>
    <lineage>
        <taxon>Eukaryota</taxon>
        <taxon>Metazoa</taxon>
        <taxon>Ecdysozoa</taxon>
        <taxon>Arthropoda</taxon>
        <taxon>Crustacea</taxon>
        <taxon>Multicrustacea</taxon>
        <taxon>Malacostraca</taxon>
        <taxon>Eumalacostraca</taxon>
        <taxon>Eucarida</taxon>
        <taxon>Decapoda</taxon>
        <taxon>Pleocyemata</taxon>
        <taxon>Anomura</taxon>
        <taxon>Galatheoidea</taxon>
        <taxon>Porcellanidae</taxon>
        <taxon>Petrolisthes</taxon>
    </lineage>
</organism>
<evidence type="ECO:0000256" key="1">
    <source>
        <dbReference type="SAM" id="MobiDB-lite"/>
    </source>
</evidence>
<reference evidence="2" key="1">
    <citation type="submission" date="2023-11" db="EMBL/GenBank/DDBJ databases">
        <title>Genome assemblies of two species of porcelain crab, Petrolisthes cinctipes and Petrolisthes manimaculis (Anomura: Porcellanidae).</title>
        <authorList>
            <person name="Angst P."/>
        </authorList>
    </citation>
    <scope>NUCLEOTIDE SEQUENCE</scope>
    <source>
        <strain evidence="2">PB745_02</strain>
        <tissue evidence="2">Gill</tissue>
    </source>
</reference>
<evidence type="ECO:0000313" key="3">
    <source>
        <dbReference type="Proteomes" id="UP001292094"/>
    </source>
</evidence>
<gene>
    <name evidence="2" type="ORF">Pmani_014664</name>
</gene>
<dbReference type="AlphaFoldDB" id="A0AAE1U8H0"/>
<protein>
    <submittedName>
        <fullName evidence="2">Uncharacterized protein</fullName>
    </submittedName>
</protein>
<comment type="caution">
    <text evidence="2">The sequence shown here is derived from an EMBL/GenBank/DDBJ whole genome shotgun (WGS) entry which is preliminary data.</text>
</comment>
<keyword evidence="3" id="KW-1185">Reference proteome</keyword>